<evidence type="ECO:0000256" key="1">
    <source>
        <dbReference type="SAM" id="MobiDB-lite"/>
    </source>
</evidence>
<evidence type="ECO:0000313" key="3">
    <source>
        <dbReference type="EMBL" id="TFK99922.1"/>
    </source>
</evidence>
<name>A0A5C3QD09_9AGAR</name>
<sequence>MFSTVVSLVYGFLCGCCLLYFLSPPTFVLHSSTSHFLDPHRIDDSGCNLHIDVVFIVLRFALLPFYPIFIEDRTHSRPDRMRTSTHRFPFPSPSGHFSYDRT</sequence>
<reference evidence="3 4" key="1">
    <citation type="journal article" date="2019" name="Nat. Ecol. Evol.">
        <title>Megaphylogeny resolves global patterns of mushroom evolution.</title>
        <authorList>
            <person name="Varga T."/>
            <person name="Krizsan K."/>
            <person name="Foldi C."/>
            <person name="Dima B."/>
            <person name="Sanchez-Garcia M."/>
            <person name="Sanchez-Ramirez S."/>
            <person name="Szollosi G.J."/>
            <person name="Szarkandi J.G."/>
            <person name="Papp V."/>
            <person name="Albert L."/>
            <person name="Andreopoulos W."/>
            <person name="Angelini C."/>
            <person name="Antonin V."/>
            <person name="Barry K.W."/>
            <person name="Bougher N.L."/>
            <person name="Buchanan P."/>
            <person name="Buyck B."/>
            <person name="Bense V."/>
            <person name="Catcheside P."/>
            <person name="Chovatia M."/>
            <person name="Cooper J."/>
            <person name="Damon W."/>
            <person name="Desjardin D."/>
            <person name="Finy P."/>
            <person name="Geml J."/>
            <person name="Haridas S."/>
            <person name="Hughes K."/>
            <person name="Justo A."/>
            <person name="Karasinski D."/>
            <person name="Kautmanova I."/>
            <person name="Kiss B."/>
            <person name="Kocsube S."/>
            <person name="Kotiranta H."/>
            <person name="LaButti K.M."/>
            <person name="Lechner B.E."/>
            <person name="Liimatainen K."/>
            <person name="Lipzen A."/>
            <person name="Lukacs Z."/>
            <person name="Mihaltcheva S."/>
            <person name="Morgado L.N."/>
            <person name="Niskanen T."/>
            <person name="Noordeloos M.E."/>
            <person name="Ohm R.A."/>
            <person name="Ortiz-Santana B."/>
            <person name="Ovrebo C."/>
            <person name="Racz N."/>
            <person name="Riley R."/>
            <person name="Savchenko A."/>
            <person name="Shiryaev A."/>
            <person name="Soop K."/>
            <person name="Spirin V."/>
            <person name="Szebenyi C."/>
            <person name="Tomsovsky M."/>
            <person name="Tulloss R.E."/>
            <person name="Uehling J."/>
            <person name="Grigoriev I.V."/>
            <person name="Vagvolgyi C."/>
            <person name="Papp T."/>
            <person name="Martin F.M."/>
            <person name="Miettinen O."/>
            <person name="Hibbett D.S."/>
            <person name="Nagy L.G."/>
        </authorList>
    </citation>
    <scope>NUCLEOTIDE SEQUENCE [LARGE SCALE GENOMIC DNA]</scope>
    <source>
        <strain evidence="3 4">CBS 309.79</strain>
    </source>
</reference>
<feature type="transmembrane region" description="Helical" evidence="2">
    <location>
        <begin position="7"/>
        <end position="29"/>
    </location>
</feature>
<keyword evidence="2" id="KW-0812">Transmembrane</keyword>
<evidence type="ECO:0000313" key="4">
    <source>
        <dbReference type="Proteomes" id="UP000305067"/>
    </source>
</evidence>
<dbReference type="Proteomes" id="UP000305067">
    <property type="component" value="Unassembled WGS sequence"/>
</dbReference>
<protein>
    <submittedName>
        <fullName evidence="3">Uncharacterized protein</fullName>
    </submittedName>
</protein>
<keyword evidence="2" id="KW-0472">Membrane</keyword>
<dbReference type="AlphaFoldDB" id="A0A5C3QD09"/>
<accession>A0A5C3QD09</accession>
<organism evidence="3 4">
    <name type="scientific">Pterulicium gracile</name>
    <dbReference type="NCBI Taxonomy" id="1884261"/>
    <lineage>
        <taxon>Eukaryota</taxon>
        <taxon>Fungi</taxon>
        <taxon>Dikarya</taxon>
        <taxon>Basidiomycota</taxon>
        <taxon>Agaricomycotina</taxon>
        <taxon>Agaricomycetes</taxon>
        <taxon>Agaricomycetidae</taxon>
        <taxon>Agaricales</taxon>
        <taxon>Pleurotineae</taxon>
        <taxon>Pterulaceae</taxon>
        <taxon>Pterulicium</taxon>
    </lineage>
</organism>
<feature type="transmembrane region" description="Helical" evidence="2">
    <location>
        <begin position="49"/>
        <end position="70"/>
    </location>
</feature>
<keyword evidence="4" id="KW-1185">Reference proteome</keyword>
<evidence type="ECO:0000256" key="2">
    <source>
        <dbReference type="SAM" id="Phobius"/>
    </source>
</evidence>
<keyword evidence="2" id="KW-1133">Transmembrane helix</keyword>
<proteinExistence type="predicted"/>
<dbReference type="EMBL" id="ML178831">
    <property type="protein sequence ID" value="TFK99922.1"/>
    <property type="molecule type" value="Genomic_DNA"/>
</dbReference>
<feature type="region of interest" description="Disordered" evidence="1">
    <location>
        <begin position="79"/>
        <end position="102"/>
    </location>
</feature>
<gene>
    <name evidence="3" type="ORF">BDV98DRAFT_570443</name>
</gene>